<dbReference type="Pfam" id="PF02801">
    <property type="entry name" value="Ketoacyl-synt_C"/>
    <property type="match status" value="2"/>
</dbReference>
<feature type="domain" description="Carrier" evidence="10">
    <location>
        <begin position="1661"/>
        <end position="1736"/>
    </location>
</feature>
<dbReference type="SUPFAM" id="SSF55048">
    <property type="entry name" value="Probable ACP-binding domain of malonyl-CoA ACP transacylase"/>
    <property type="match status" value="2"/>
</dbReference>
<dbReference type="InterPro" id="IPR055123">
    <property type="entry name" value="SpnB-like_Rossmann"/>
</dbReference>
<comment type="pathway">
    <text evidence="1">Antibiotic biosynthesis.</text>
</comment>
<dbReference type="FunFam" id="1.10.1200.10:FF:000007">
    <property type="entry name" value="Probable polyketide synthase pks17"/>
    <property type="match status" value="2"/>
</dbReference>
<dbReference type="InterPro" id="IPR049900">
    <property type="entry name" value="PKS_mFAS_DH"/>
</dbReference>
<feature type="region of interest" description="Disordered" evidence="9">
    <location>
        <begin position="3521"/>
        <end position="3548"/>
    </location>
</feature>
<dbReference type="SUPFAM" id="SSF52151">
    <property type="entry name" value="FabD/lysophospholipase-like"/>
    <property type="match status" value="2"/>
</dbReference>
<keyword evidence="6" id="KW-0511">Multifunctional enzyme</keyword>
<evidence type="ECO:0000256" key="2">
    <source>
        <dbReference type="ARBA" id="ARBA00022450"/>
    </source>
</evidence>
<feature type="region of interest" description="N-terminal hotdog fold" evidence="8">
    <location>
        <begin position="2656"/>
        <end position="2782"/>
    </location>
</feature>
<dbReference type="InterPro" id="IPR001227">
    <property type="entry name" value="Ac_transferase_dom_sf"/>
</dbReference>
<feature type="domain" description="Ketosynthase family 3 (KS3)" evidence="11">
    <location>
        <begin position="37"/>
        <end position="462"/>
    </location>
</feature>
<dbReference type="GO" id="GO:0004315">
    <property type="term" value="F:3-oxoacyl-[acyl-carrier-protein] synthase activity"/>
    <property type="evidence" value="ECO:0007669"/>
    <property type="project" value="InterPro"/>
</dbReference>
<dbReference type="PROSITE" id="PS52019">
    <property type="entry name" value="PKS_MFAS_DH"/>
    <property type="match status" value="2"/>
</dbReference>
<keyword evidence="7" id="KW-0012">Acyltransferase</keyword>
<feature type="active site" description="Proton acceptor; for dehydratase activity" evidence="8">
    <location>
        <position position="2688"/>
    </location>
</feature>
<dbReference type="SMART" id="SM00827">
    <property type="entry name" value="PKS_AT"/>
    <property type="match status" value="2"/>
</dbReference>
<evidence type="ECO:0000256" key="9">
    <source>
        <dbReference type="SAM" id="MobiDB-lite"/>
    </source>
</evidence>
<dbReference type="GO" id="GO:0004312">
    <property type="term" value="F:fatty acid synthase activity"/>
    <property type="evidence" value="ECO:0007669"/>
    <property type="project" value="TreeGrafter"/>
</dbReference>
<feature type="compositionally biased region" description="Low complexity" evidence="9">
    <location>
        <begin position="3521"/>
        <end position="3531"/>
    </location>
</feature>
<dbReference type="InterPro" id="IPR014043">
    <property type="entry name" value="Acyl_transferase_dom"/>
</dbReference>
<dbReference type="PROSITE" id="PS50075">
    <property type="entry name" value="CARRIER"/>
    <property type="match status" value="2"/>
</dbReference>
<dbReference type="InterPro" id="IPR042104">
    <property type="entry name" value="PKS_dehydratase_sf"/>
</dbReference>
<feature type="domain" description="PKS/mFAS DH" evidence="12">
    <location>
        <begin position="2656"/>
        <end position="2931"/>
    </location>
</feature>
<dbReference type="SMART" id="SM00826">
    <property type="entry name" value="PKS_DH"/>
    <property type="match status" value="2"/>
</dbReference>
<dbReference type="Pfam" id="PF22953">
    <property type="entry name" value="SpnB_Rossmann"/>
    <property type="match status" value="2"/>
</dbReference>
<dbReference type="SMART" id="SM00823">
    <property type="entry name" value="PKS_PP"/>
    <property type="match status" value="2"/>
</dbReference>
<evidence type="ECO:0000313" key="13">
    <source>
        <dbReference type="EMBL" id="XDQ78317.1"/>
    </source>
</evidence>
<dbReference type="InterPro" id="IPR049551">
    <property type="entry name" value="PKS_DH_C"/>
</dbReference>
<dbReference type="CDD" id="cd08956">
    <property type="entry name" value="KR_3_FAS_SDR_x"/>
    <property type="match status" value="2"/>
</dbReference>
<dbReference type="InterPro" id="IPR016035">
    <property type="entry name" value="Acyl_Trfase/lysoPLipase"/>
</dbReference>
<dbReference type="EMBL" id="CP163445">
    <property type="protein sequence ID" value="XDQ78317.1"/>
    <property type="molecule type" value="Genomic_DNA"/>
</dbReference>
<reference evidence="13" key="1">
    <citation type="submission" date="2024-07" db="EMBL/GenBank/DDBJ databases">
        <authorList>
            <person name="Yu S.T."/>
        </authorList>
    </citation>
    <scope>NUCLEOTIDE SEQUENCE</scope>
    <source>
        <strain evidence="13">Y1</strain>
    </source>
</reference>
<dbReference type="InterPro" id="IPR018201">
    <property type="entry name" value="Ketoacyl_synth_AS"/>
</dbReference>
<organism evidence="13">
    <name type="scientific">Streptomyces sp. Y1</name>
    <dbReference type="NCBI Taxonomy" id="3238634"/>
    <lineage>
        <taxon>Bacteria</taxon>
        <taxon>Bacillati</taxon>
        <taxon>Actinomycetota</taxon>
        <taxon>Actinomycetes</taxon>
        <taxon>Kitasatosporales</taxon>
        <taxon>Streptomycetaceae</taxon>
        <taxon>Streptomyces</taxon>
    </lineage>
</organism>
<dbReference type="PROSITE" id="PS52004">
    <property type="entry name" value="KS3_2"/>
    <property type="match status" value="2"/>
</dbReference>
<feature type="region of interest" description="C-terminal hotdog fold" evidence="8">
    <location>
        <begin position="2795"/>
        <end position="2931"/>
    </location>
</feature>
<keyword evidence="2" id="KW-0596">Phosphopantetheine</keyword>
<dbReference type="PANTHER" id="PTHR43775:SF51">
    <property type="entry name" value="INACTIVE PHENOLPHTHIOCEROL SYNTHESIS POLYKETIDE SYNTHASE TYPE I PKS1-RELATED"/>
    <property type="match status" value="1"/>
</dbReference>
<dbReference type="InterPro" id="IPR013968">
    <property type="entry name" value="PKS_KR"/>
</dbReference>
<evidence type="ECO:0000259" key="10">
    <source>
        <dbReference type="PROSITE" id="PS50075"/>
    </source>
</evidence>
<dbReference type="Gene3D" id="1.10.1200.10">
    <property type="entry name" value="ACP-like"/>
    <property type="match status" value="2"/>
</dbReference>
<dbReference type="InterPro" id="IPR014031">
    <property type="entry name" value="Ketoacyl_synth_C"/>
</dbReference>
<evidence type="ECO:0000256" key="1">
    <source>
        <dbReference type="ARBA" id="ARBA00004792"/>
    </source>
</evidence>
<feature type="active site" description="Proton donor; for dehydratase activity" evidence="8">
    <location>
        <position position="2854"/>
    </location>
</feature>
<feature type="domain" description="Carrier" evidence="10">
    <location>
        <begin position="3398"/>
        <end position="3473"/>
    </location>
</feature>
<dbReference type="Pfam" id="PF00109">
    <property type="entry name" value="ketoacyl-synt"/>
    <property type="match status" value="2"/>
</dbReference>
<dbReference type="Pfam" id="PF08659">
    <property type="entry name" value="KR"/>
    <property type="match status" value="2"/>
</dbReference>
<dbReference type="PANTHER" id="PTHR43775">
    <property type="entry name" value="FATTY ACID SYNTHASE"/>
    <property type="match status" value="1"/>
</dbReference>
<dbReference type="CDD" id="cd00833">
    <property type="entry name" value="PKS"/>
    <property type="match status" value="2"/>
</dbReference>
<protein>
    <submittedName>
        <fullName evidence="13">SDR family NAD(P)-dependent oxidoreductase</fullName>
    </submittedName>
</protein>
<evidence type="ECO:0000259" key="11">
    <source>
        <dbReference type="PROSITE" id="PS52004"/>
    </source>
</evidence>
<dbReference type="SUPFAM" id="SSF51735">
    <property type="entry name" value="NAD(P)-binding Rossmann-fold domains"/>
    <property type="match status" value="4"/>
</dbReference>
<dbReference type="InterPro" id="IPR036736">
    <property type="entry name" value="ACP-like_sf"/>
</dbReference>
<dbReference type="InterPro" id="IPR036291">
    <property type="entry name" value="NAD(P)-bd_dom_sf"/>
</dbReference>
<dbReference type="InterPro" id="IPR016039">
    <property type="entry name" value="Thiolase-like"/>
</dbReference>
<evidence type="ECO:0000256" key="5">
    <source>
        <dbReference type="ARBA" id="ARBA00023194"/>
    </source>
</evidence>
<dbReference type="GO" id="GO:0006633">
    <property type="term" value="P:fatty acid biosynthetic process"/>
    <property type="evidence" value="ECO:0007669"/>
    <property type="project" value="InterPro"/>
</dbReference>
<dbReference type="Pfam" id="PF00698">
    <property type="entry name" value="Acyl_transf_1"/>
    <property type="match status" value="2"/>
</dbReference>
<name>A0AB39TE14_9ACTN</name>
<keyword evidence="3" id="KW-0597">Phosphoprotein</keyword>
<dbReference type="GO" id="GO:0033068">
    <property type="term" value="P:macrolide biosynthetic process"/>
    <property type="evidence" value="ECO:0007669"/>
    <property type="project" value="UniProtKB-ARBA"/>
</dbReference>
<dbReference type="PROSITE" id="PS00606">
    <property type="entry name" value="KS3_1"/>
    <property type="match status" value="2"/>
</dbReference>
<feature type="domain" description="Ketosynthase family 3 (KS3)" evidence="11">
    <location>
        <begin position="1756"/>
        <end position="2179"/>
    </location>
</feature>
<dbReference type="FunFam" id="3.40.47.10:FF:000019">
    <property type="entry name" value="Polyketide synthase type I"/>
    <property type="match status" value="2"/>
</dbReference>
<dbReference type="Pfam" id="PF16197">
    <property type="entry name" value="KAsynt_C_assoc"/>
    <property type="match status" value="2"/>
</dbReference>
<dbReference type="InterPro" id="IPR020807">
    <property type="entry name" value="PKS_DH"/>
</dbReference>
<dbReference type="Gene3D" id="3.40.50.720">
    <property type="entry name" value="NAD(P)-binding Rossmann-like Domain"/>
    <property type="match status" value="2"/>
</dbReference>
<dbReference type="InterPro" id="IPR032821">
    <property type="entry name" value="PKS_assoc"/>
</dbReference>
<dbReference type="Pfam" id="PF00550">
    <property type="entry name" value="PP-binding"/>
    <property type="match status" value="2"/>
</dbReference>
<dbReference type="InterPro" id="IPR014030">
    <property type="entry name" value="Ketoacyl_synth_N"/>
</dbReference>
<dbReference type="InterPro" id="IPR049552">
    <property type="entry name" value="PKS_DH_N"/>
</dbReference>
<dbReference type="RefSeq" id="WP_369182807.1">
    <property type="nucleotide sequence ID" value="NZ_CP163445.1"/>
</dbReference>
<accession>A0AB39TE14</accession>
<evidence type="ECO:0000256" key="3">
    <source>
        <dbReference type="ARBA" id="ARBA00022553"/>
    </source>
</evidence>
<sequence>MAENTEQQEKIARYLKKMASDLNQARARLREYESRDGEPLAIVGMSCRYPGGVTSPEELWQLVAEGRDGIGPFPTDRGWDLEKLYDPDPDTLGTVYAREGGFIDGAAEFDAEFFGISPREATAMDPQQRLLLESAWEALEDAGIDPHTLRGSSTGVFCGVGPSDYAAMPAGALPEIEGFRLTGSTTSVVSGRMAYALGLEGPAVSVDTACSASAVALHLAVNALRAGECSLALAGGVTVLAGPFLHMEFSRQRGLAPDGRCKAYSSSADGTGFSDGLGLVVLERLSDARRNGRRILGLIRGSAVNQDGASNGLTAPNGPSQERVIRAALANAGLSTGDVDAVEGHGTGTVLGDPIEAHALLATYGREREGEPLWLGSIKSNIGHTSTAAGVAGVIKMVMAMRNGVLPRTLHVDEPSAHVDWDSGRVELLTEARDWPAGERPRRAAVSSFGVSGTNAHIILEEAPAAAAEDEALPVRPAGAVPVVLSARTDVALRAQAERLRSHLLAKPELSVADVAFSATTSRALLERRAVVVASGREELLERLSAVTAGTGAVGGKSAFLFTGQGSQRAGMGLELAGAFPAFEQALTEVCAELDARLGRSVRELIAAGGEELNATEFTQAALFAVEVALFRLADSLGLRADYLVGHSVGEIAAAHVAGVLSLADAAELVVARGRLMGALPAGGAMVAVQATEAEVAESLAGFEGRLEIAAINAPTAIVVSGDADAAEEWLPRVEGRKTTRLRVSHAFHSPRMEPMLDEFRAVAAKLTYAKPQIPVVSNVTGALVEAFDAEYWVRHVRQAVRFADGVTTLWGLGVRRFLELGPDAVLTAMARQCVPDDADAAFTAALRAKQDDRETFAGFLGQAYAAGVAVDWAAYYAGTGARRVDLPTYAFQRERFWLMPSALGGDVTAAGLIAVEHPVLAGRALIGDRDEWLFTGRISTQAQPWTRDHVVMGTVVVPGVALVEMSLAAGREVGCPVLDELVIEAPLALDETAARRLQITVGQADADGRREFVLFSHPEGQDADASSEVTCHGRGWLAANESSAPGWDVEWPPPGAEALSPEALYTRMTDIGYDYGPLFQGVVEAWQDEDAVYVELALPDDADTRTAFGIHPGLFDSAVQSSLFGEKPDDTLVMPFSWNGVRLHRSGVSHARARLTPAGEAAFRIEIVDEHDEPVLSMDQLVFRPVDRAQLTRAGATQSPLYRLGWAPVASAAGEAVRVAVLGDTGDAGLAGERFADLAALGKALAEGGEVPRLVVASVAGPADGNRAEAAREAVAEALALVQRWLADDWSGEARLALVTRGAVAVDGGAADVAQAAVWGLLRSAQSEHPGRFLLVDLDGSEPDWAALLDTDEPQLALRDGKLFAPRLVKAAAGEPAAVEFDAEGTVLVTGGTGGLGAVFARHLASAYGVRHLVLVSRRGPAAEGAAELVAELAELGASARVVACDVADRAQLAAVLGGLERPLTGVVHAAGVLDDGVIGSLSAEQVERVLRPKVEAAWHLHELTAGSDLKAFVLFSSVAALIGSPGQGNYAAANAALDALAASRRAAGLPATSLAWGLWSEAAGMAAQLGGAELARLERMGAKPLTAELGLSLFDRALTSDEALLAPVQLDLAVLRAQARAGLLPPLLRGLAPAPARRAETGGSLARRLAGVPEADRERVALDLVLAQVAGVLGHASATAIDPERAFQEIGFDSLSAVELRNRLTQSTGVRLPATLVFDHPSPAAVARLLVAQIAVEPVSGRTKAARARRVDSAEPLAIVGMSCRFPGGVSSPDELWQLVAEGRDAMGPFPSDRGWDLANLYDPDPDHAGTAYTRAGGFVHGIGEFDAEFFGISPREATATDPQQRLLLEASWEAFEHAGIDPTSLRGSNTGVFCGTVPSGYHSTMAPELEGYHLTGTTTSVVSGRIAYTLGLEGPAVSVDTACSSSSVALHFASQSLHAGECELALVGGISLMATPDLLVGFSRQRGLSEDGRCKAYASSADGTGFSDGMGLLVLERLSDAQRNGRRILGLVRGSAVNQDGASNGLTAPNGPSQERVIRAALANAGLSADDVDAVEGHGTGTKLGDPIEAQALLATYGRDRAGEPLWLGSIKSNIGHTSAAAGVAGVIKMVMAMRNGVLPQTLHVDEPSPHVEWDAGRVELLTEAREWPVVDGRPRRAAVSSFGVSGTNTHVILEEAPAAEPSEQVEAQPVPAAAVAVPVSGRSAAAVRAQAERLRAHLVARPELSLADVGFSAATTRAQLEHRGVVAAADREQLLAGLAALSLGEPSPLVVEGRSAGGTVKPVFVFPGQGAQWVGMAVELLDSAPVFAAEIAACGEALAEFVDWNLEDVLRGREGAPSFERVDVVQPALFSVMVSLAALWRSYGVEPAAVVGHSQGEIAAAYVAGGLSLRDAARIVAVRSQLVRDKLAGLGGMMSVALPVDQVEELLAPYAGRLSVAAVNGPAAVVVAGEVAALDEVFEACERDGVRARKVKVDYASHSQQVETIEAELLAALAPVEPTSGRIPFYSTVVGEFIDTAGVDAAYWYANLRGQVGFEPAIRALIDQGMGCFVEASPHPVLTMAVEDAVEAADANGRVSVVGSLKRDEGGLPRFLLSLGQAHAAGVKVDWDSAFAATGAKVVDLPTYAFQRETYWLTPSAQGGDVVAAGLDRMEHPVLAAAVQVGDRDEWVFTGRFSAESQPWVRDHVVLGMVIVPGTAWVELVAAAGRRVGAPVVDELVMESPLLLDEGAAAQLRVTVGVAGADGRREVAVFARPESAADEVTEAVCHARGWLAAEGAAPAAWLPTEWPPAGGTEMTGAALYAGMTELGFDYGPVFQGVRTAWRVGSEVFAEVALPGDTGGEGFALHPALFDATLHGAFAEKGADGGATLLPFSWSKVTGGRQGLSRVRVRISPAGESALRVDVVSEQGEPVLSLERLDMRPVDLSQLERLRRGGAQSVYRLDWSPVALGAAQPVRPAVLGGAGVEGEAFADLAALEKALAEGAPKPRLVLASVATPEGGNRAEAAREAVAGALALVQRWLAADWTAEVRLALVTRNAVAVDGGAADAAQAALWGLLRSAQSENPDRFLLLDLDGSEPDWGALLDADEPQLAVRAGKPLAPRLVKASAGEPETVAFDAEGTVVITGGTGGLGAVFARHLAAARGVRHLLLLSRSGPRAAGAAELVAELAELGATAQVVACDVADREQLAAALGALEYPVTAVVHAAGVLDDGVIASLSPAQVERVMRPKLDAAWHLHELTAASELRAFVLFSSVSALIGSPGQANYAAANAALDALAASRRAAGLPAVSLAWGLWSETAGMAAQLGEAEFARLERMGVSALTPETGPALFDRSLDVDAAVVAPVLLDTTVLRAQARAGMLPPLLRGLVRLPARAADTGASMLVQRLAAVPEAERAGIVLEAVQAQVAAVLGHASAAAIEPDRAFKDLGFDSLGAVELRNRLAQSTGVRLPATLVFDHPTPAAVAELLLSELGGGTPAEPPIDQEVRRLEEMLAASSAEEQQRVAKRLRTLLSAISAGAAAAAGGTAEGEPVSRAQSEREQLEAATTAEDLFRMIDVQLGDE</sequence>
<evidence type="ECO:0000259" key="12">
    <source>
        <dbReference type="PROSITE" id="PS52019"/>
    </source>
</evidence>
<dbReference type="Pfam" id="PF14765">
    <property type="entry name" value="PS-DH"/>
    <property type="match status" value="2"/>
</dbReference>
<dbReference type="InterPro" id="IPR009081">
    <property type="entry name" value="PP-bd_ACP"/>
</dbReference>
<evidence type="ECO:0000256" key="8">
    <source>
        <dbReference type="PROSITE-ProRule" id="PRU01363"/>
    </source>
</evidence>
<dbReference type="Gene3D" id="3.30.70.3290">
    <property type="match status" value="2"/>
</dbReference>
<feature type="region of interest" description="C-terminal hotdog fold" evidence="8">
    <location>
        <begin position="1057"/>
        <end position="1193"/>
    </location>
</feature>
<dbReference type="Gene3D" id="3.40.366.10">
    <property type="entry name" value="Malonyl-Coenzyme A Acyl Carrier Protein, domain 2"/>
    <property type="match status" value="2"/>
</dbReference>
<proteinExistence type="predicted"/>
<dbReference type="GO" id="GO:0031177">
    <property type="term" value="F:phosphopantetheine binding"/>
    <property type="evidence" value="ECO:0007669"/>
    <property type="project" value="InterPro"/>
</dbReference>
<feature type="domain" description="PKS/mFAS DH" evidence="12">
    <location>
        <begin position="918"/>
        <end position="1193"/>
    </location>
</feature>
<dbReference type="InterPro" id="IPR020841">
    <property type="entry name" value="PKS_Beta-ketoAc_synthase_dom"/>
</dbReference>
<dbReference type="PROSITE" id="PS00012">
    <property type="entry name" value="PHOSPHOPANTETHEINE"/>
    <property type="match status" value="2"/>
</dbReference>
<dbReference type="Gene3D" id="3.40.47.10">
    <property type="match status" value="2"/>
</dbReference>
<dbReference type="SMART" id="SM01294">
    <property type="entry name" value="PKS_PP_betabranch"/>
    <property type="match status" value="2"/>
</dbReference>
<evidence type="ECO:0000256" key="7">
    <source>
        <dbReference type="ARBA" id="ARBA00023315"/>
    </source>
</evidence>
<dbReference type="InterPro" id="IPR057326">
    <property type="entry name" value="KR_dom"/>
</dbReference>
<dbReference type="InterPro" id="IPR050091">
    <property type="entry name" value="PKS_NRPS_Biosynth_Enz"/>
</dbReference>
<keyword evidence="4" id="KW-0808">Transferase</keyword>
<feature type="active site" description="Proton donor; for dehydratase activity" evidence="8">
    <location>
        <position position="1117"/>
    </location>
</feature>
<dbReference type="Pfam" id="PF21089">
    <property type="entry name" value="PKS_DH_N"/>
    <property type="match status" value="2"/>
</dbReference>
<dbReference type="SUPFAM" id="SSF47336">
    <property type="entry name" value="ACP-like"/>
    <property type="match status" value="2"/>
</dbReference>
<dbReference type="SUPFAM" id="SSF53901">
    <property type="entry name" value="Thiolase-like"/>
    <property type="match status" value="2"/>
</dbReference>
<evidence type="ECO:0000256" key="6">
    <source>
        <dbReference type="ARBA" id="ARBA00023268"/>
    </source>
</evidence>
<evidence type="ECO:0000256" key="4">
    <source>
        <dbReference type="ARBA" id="ARBA00022679"/>
    </source>
</evidence>
<dbReference type="InterPro" id="IPR006162">
    <property type="entry name" value="Ppantetheine_attach_site"/>
</dbReference>
<feature type="active site" description="Proton acceptor; for dehydratase activity" evidence="8">
    <location>
        <position position="950"/>
    </location>
</feature>
<feature type="region of interest" description="N-terminal hotdog fold" evidence="8">
    <location>
        <begin position="918"/>
        <end position="1045"/>
    </location>
</feature>
<dbReference type="FunFam" id="3.40.366.10:FF:000002">
    <property type="entry name" value="Probable polyketide synthase 2"/>
    <property type="match status" value="2"/>
</dbReference>
<dbReference type="SMART" id="SM00822">
    <property type="entry name" value="PKS_KR"/>
    <property type="match status" value="2"/>
</dbReference>
<dbReference type="InterPro" id="IPR016036">
    <property type="entry name" value="Malonyl_transacylase_ACP-bd"/>
</dbReference>
<dbReference type="InterPro" id="IPR020806">
    <property type="entry name" value="PKS_PP-bd"/>
</dbReference>
<dbReference type="Gene3D" id="3.10.129.110">
    <property type="entry name" value="Polyketide synthase dehydratase"/>
    <property type="match status" value="2"/>
</dbReference>
<gene>
    <name evidence="13" type="ORF">AB2U05_07395</name>
</gene>
<keyword evidence="5" id="KW-0045">Antibiotic biosynthesis</keyword>
<dbReference type="SMART" id="SM00825">
    <property type="entry name" value="PKS_KS"/>
    <property type="match status" value="2"/>
</dbReference>